<accession>A0A843VXR0</accession>
<evidence type="ECO:0000313" key="2">
    <source>
        <dbReference type="EMBL" id="MQL96943.1"/>
    </source>
</evidence>
<evidence type="ECO:0000313" key="3">
    <source>
        <dbReference type="Proteomes" id="UP000652761"/>
    </source>
</evidence>
<feature type="domain" description="DUF3475" evidence="1">
    <location>
        <begin position="112"/>
        <end position="168"/>
    </location>
</feature>
<dbReference type="AlphaFoldDB" id="A0A843VXR0"/>
<dbReference type="GO" id="GO:0045927">
    <property type="term" value="P:positive regulation of growth"/>
    <property type="evidence" value="ECO:0007669"/>
    <property type="project" value="InterPro"/>
</dbReference>
<keyword evidence="3" id="KW-1185">Reference proteome</keyword>
<dbReference type="EMBL" id="NMUH01001979">
    <property type="protein sequence ID" value="MQL96943.1"/>
    <property type="molecule type" value="Genomic_DNA"/>
</dbReference>
<name>A0A843VXR0_COLES</name>
<gene>
    <name evidence="2" type="ORF">Taro_029616</name>
</gene>
<dbReference type="OrthoDB" id="2020544at2759"/>
<dbReference type="Proteomes" id="UP000652761">
    <property type="component" value="Unassembled WGS sequence"/>
</dbReference>
<evidence type="ECO:0000259" key="1">
    <source>
        <dbReference type="Pfam" id="PF11961"/>
    </source>
</evidence>
<dbReference type="PANTHER" id="PTHR31730">
    <property type="entry name" value="OS01G0873900 PROTEIN"/>
    <property type="match status" value="1"/>
</dbReference>
<organism evidence="2 3">
    <name type="scientific">Colocasia esculenta</name>
    <name type="common">Wild taro</name>
    <name type="synonym">Arum esculentum</name>
    <dbReference type="NCBI Taxonomy" id="4460"/>
    <lineage>
        <taxon>Eukaryota</taxon>
        <taxon>Viridiplantae</taxon>
        <taxon>Streptophyta</taxon>
        <taxon>Embryophyta</taxon>
        <taxon>Tracheophyta</taxon>
        <taxon>Spermatophyta</taxon>
        <taxon>Magnoliopsida</taxon>
        <taxon>Liliopsida</taxon>
        <taxon>Araceae</taxon>
        <taxon>Aroideae</taxon>
        <taxon>Colocasieae</taxon>
        <taxon>Colocasia</taxon>
    </lineage>
</organism>
<dbReference type="InterPro" id="IPR021864">
    <property type="entry name" value="DUF3475"/>
</dbReference>
<sequence>MGCVCSRGDRKVDMGDELSFSDMVVAGDVVAVPAKGGKAPKSFYHCGKIKMTPGKAGASKVPEMNSILGRAGIVGLGKAVEVLDTLGSSMSNLNTGSGFLYGMVNRGNKISVLAFEVANTIAKGATLMVSLSEENVQLLKSDIRQSEGIRQLVSTDFQELLCIVATDKREEFNVFSKEVVRFGNLCKDPQWHNLTRLDLDPTPRQQLEEEAKTTMQDLLNLVQHTSELYHELHALDRLEQDYQRKLREEESFPTSQQGQFGPSGETLAILHGELKQQRKLVNSLKKKSLWSRTFEEVIYHQLLQPDVLGTLCLGVGDRTTLEDASHINESGTGQLRLRVQIVSIGRGPDSVGLAGHRPVVEYLVDIITFLHKEIFVAFGHTGINITDSRSDHNPQRLGVLGLALHYANIINQIDNISGVSMVWGTSKVLTRNSLSIDLVVAFIGRAGNMVSTGIELRYNGGSLVLNVPLIKSEMHKILQWIVPMADNTVNTEFNKRAALQYSAIRIQTLYHADKDKTDEYLLQLAVWLHHLVSQVKNRGYGLKTSRSSRYPGRKNTPLALDTKQNLSSACNDKKPIIIQLSEEDRKMLESISSKRLVLRRSKSHGYINKEKEGRTSRVRGIGSSSCRRFRFSN</sequence>
<dbReference type="InterPro" id="IPR045021">
    <property type="entry name" value="PSI1/2/3"/>
</dbReference>
<comment type="caution">
    <text evidence="2">The sequence shown here is derived from an EMBL/GenBank/DDBJ whole genome shotgun (WGS) entry which is preliminary data.</text>
</comment>
<reference evidence="2" key="1">
    <citation type="submission" date="2017-07" db="EMBL/GenBank/DDBJ databases">
        <title>Taro Niue Genome Assembly and Annotation.</title>
        <authorList>
            <person name="Atibalentja N."/>
            <person name="Keating K."/>
            <person name="Fields C.J."/>
        </authorList>
    </citation>
    <scope>NUCLEOTIDE SEQUENCE</scope>
    <source>
        <strain evidence="2">Niue_2</strain>
        <tissue evidence="2">Leaf</tissue>
    </source>
</reference>
<dbReference type="Pfam" id="PF11961">
    <property type="entry name" value="DUF3475"/>
    <property type="match status" value="1"/>
</dbReference>
<protein>
    <recommendedName>
        <fullName evidence="1">DUF3475 domain-containing protein</fullName>
    </recommendedName>
</protein>
<proteinExistence type="predicted"/>
<dbReference type="PANTHER" id="PTHR31730:SF32">
    <property type="entry name" value="PROTEIN PSK SIMULATOR 1"/>
    <property type="match status" value="1"/>
</dbReference>